<keyword evidence="3" id="KW-1185">Reference proteome</keyword>
<evidence type="ECO:0000256" key="1">
    <source>
        <dbReference type="SAM" id="MobiDB-lite"/>
    </source>
</evidence>
<name>A0A8X6N1G8_NEPPI</name>
<feature type="compositionally biased region" description="Polar residues" evidence="1">
    <location>
        <begin position="20"/>
        <end position="29"/>
    </location>
</feature>
<organism evidence="2 3">
    <name type="scientific">Nephila pilipes</name>
    <name type="common">Giant wood spider</name>
    <name type="synonym">Nephila maculata</name>
    <dbReference type="NCBI Taxonomy" id="299642"/>
    <lineage>
        <taxon>Eukaryota</taxon>
        <taxon>Metazoa</taxon>
        <taxon>Ecdysozoa</taxon>
        <taxon>Arthropoda</taxon>
        <taxon>Chelicerata</taxon>
        <taxon>Arachnida</taxon>
        <taxon>Araneae</taxon>
        <taxon>Araneomorphae</taxon>
        <taxon>Entelegynae</taxon>
        <taxon>Araneoidea</taxon>
        <taxon>Nephilidae</taxon>
        <taxon>Nephila</taxon>
    </lineage>
</organism>
<protein>
    <submittedName>
        <fullName evidence="2">Uncharacterized protein</fullName>
    </submittedName>
</protein>
<dbReference type="Proteomes" id="UP000887013">
    <property type="component" value="Unassembled WGS sequence"/>
</dbReference>
<feature type="region of interest" description="Disordered" evidence="1">
    <location>
        <begin position="1"/>
        <end position="29"/>
    </location>
</feature>
<proteinExistence type="predicted"/>
<gene>
    <name evidence="2" type="ORF">NPIL_368981</name>
</gene>
<comment type="caution">
    <text evidence="2">The sequence shown here is derived from an EMBL/GenBank/DDBJ whole genome shotgun (WGS) entry which is preliminary data.</text>
</comment>
<evidence type="ECO:0000313" key="3">
    <source>
        <dbReference type="Proteomes" id="UP000887013"/>
    </source>
</evidence>
<evidence type="ECO:0000313" key="2">
    <source>
        <dbReference type="EMBL" id="GFS88933.1"/>
    </source>
</evidence>
<dbReference type="OrthoDB" id="10371251at2759"/>
<reference evidence="2" key="1">
    <citation type="submission" date="2020-08" db="EMBL/GenBank/DDBJ databases">
        <title>Multicomponent nature underlies the extraordinary mechanical properties of spider dragline silk.</title>
        <authorList>
            <person name="Kono N."/>
            <person name="Nakamura H."/>
            <person name="Mori M."/>
            <person name="Yoshida Y."/>
            <person name="Ohtoshi R."/>
            <person name="Malay A.D."/>
            <person name="Moran D.A.P."/>
            <person name="Tomita M."/>
            <person name="Numata K."/>
            <person name="Arakawa K."/>
        </authorList>
    </citation>
    <scope>NUCLEOTIDE SEQUENCE</scope>
</reference>
<sequence length="89" mass="9732">MATKEQFPESGIQECPITRRTPTTHAPQAANNSVCRHLLRGDSGSVRWGESALNTHTGGLLNKQNKIALEHTLCPVPSRSLAAQVWTKE</sequence>
<dbReference type="AlphaFoldDB" id="A0A8X6N1G8"/>
<dbReference type="EMBL" id="BMAW01004444">
    <property type="protein sequence ID" value="GFS88933.1"/>
    <property type="molecule type" value="Genomic_DNA"/>
</dbReference>
<accession>A0A8X6N1G8</accession>